<dbReference type="Proteomes" id="UP000828390">
    <property type="component" value="Unassembled WGS sequence"/>
</dbReference>
<evidence type="ECO:0000313" key="1">
    <source>
        <dbReference type="EMBL" id="KAH3788910.1"/>
    </source>
</evidence>
<reference evidence="1" key="2">
    <citation type="submission" date="2020-11" db="EMBL/GenBank/DDBJ databases">
        <authorList>
            <person name="McCartney M.A."/>
            <person name="Auch B."/>
            <person name="Kono T."/>
            <person name="Mallez S."/>
            <person name="Becker A."/>
            <person name="Gohl D.M."/>
            <person name="Silverstein K.A.T."/>
            <person name="Koren S."/>
            <person name="Bechman K.B."/>
            <person name="Herman A."/>
            <person name="Abrahante J.E."/>
            <person name="Garbe J."/>
        </authorList>
    </citation>
    <scope>NUCLEOTIDE SEQUENCE</scope>
    <source>
        <strain evidence="1">Duluth1</strain>
        <tissue evidence="1">Whole animal</tissue>
    </source>
</reference>
<accession>A0A9D4F382</accession>
<organism evidence="1 2">
    <name type="scientific">Dreissena polymorpha</name>
    <name type="common">Zebra mussel</name>
    <name type="synonym">Mytilus polymorpha</name>
    <dbReference type="NCBI Taxonomy" id="45954"/>
    <lineage>
        <taxon>Eukaryota</taxon>
        <taxon>Metazoa</taxon>
        <taxon>Spiralia</taxon>
        <taxon>Lophotrochozoa</taxon>
        <taxon>Mollusca</taxon>
        <taxon>Bivalvia</taxon>
        <taxon>Autobranchia</taxon>
        <taxon>Heteroconchia</taxon>
        <taxon>Euheterodonta</taxon>
        <taxon>Imparidentia</taxon>
        <taxon>Neoheterodontei</taxon>
        <taxon>Myida</taxon>
        <taxon>Dreissenoidea</taxon>
        <taxon>Dreissenidae</taxon>
        <taxon>Dreissena</taxon>
    </lineage>
</organism>
<name>A0A9D4F382_DREPO</name>
<keyword evidence="2" id="KW-1185">Reference proteome</keyword>
<reference evidence="1" key="1">
    <citation type="journal article" date="2019" name="bioRxiv">
        <title>The Genome of the Zebra Mussel, Dreissena polymorpha: A Resource for Invasive Species Research.</title>
        <authorList>
            <person name="McCartney M.A."/>
            <person name="Auch B."/>
            <person name="Kono T."/>
            <person name="Mallez S."/>
            <person name="Zhang Y."/>
            <person name="Obille A."/>
            <person name="Becker A."/>
            <person name="Abrahante J.E."/>
            <person name="Garbe J."/>
            <person name="Badalamenti J.P."/>
            <person name="Herman A."/>
            <person name="Mangelson H."/>
            <person name="Liachko I."/>
            <person name="Sullivan S."/>
            <person name="Sone E.D."/>
            <person name="Koren S."/>
            <person name="Silverstein K.A.T."/>
            <person name="Beckman K.B."/>
            <person name="Gohl D.M."/>
        </authorList>
    </citation>
    <scope>NUCLEOTIDE SEQUENCE</scope>
    <source>
        <strain evidence="1">Duluth1</strain>
        <tissue evidence="1">Whole animal</tissue>
    </source>
</reference>
<proteinExistence type="predicted"/>
<dbReference type="EMBL" id="JAIWYP010000008">
    <property type="protein sequence ID" value="KAH3788910.1"/>
    <property type="molecule type" value="Genomic_DNA"/>
</dbReference>
<sequence>MRGTLSGASQAGPLSFTGVCLRKGLPQRMEVSATSLCPILYVDQPMPSTRRAVSMLRREAENYNGRGMVRGDNPKKG</sequence>
<gene>
    <name evidence="1" type="ORF">DPMN_167074</name>
</gene>
<comment type="caution">
    <text evidence="1">The sequence shown here is derived from an EMBL/GenBank/DDBJ whole genome shotgun (WGS) entry which is preliminary data.</text>
</comment>
<dbReference type="AlphaFoldDB" id="A0A9D4F382"/>
<evidence type="ECO:0000313" key="2">
    <source>
        <dbReference type="Proteomes" id="UP000828390"/>
    </source>
</evidence>
<protein>
    <submittedName>
        <fullName evidence="1">Uncharacterized protein</fullName>
    </submittedName>
</protein>